<feature type="compositionally biased region" description="Polar residues" evidence="1">
    <location>
        <begin position="33"/>
        <end position="50"/>
    </location>
</feature>
<dbReference type="AlphaFoldDB" id="A0AAD7ZFX7"/>
<protein>
    <submittedName>
        <fullName evidence="2">Uncharacterized protein</fullName>
    </submittedName>
</protein>
<proteinExistence type="predicted"/>
<reference evidence="2" key="1">
    <citation type="journal article" date="2023" name="IScience">
        <title>Live-bearing cockroach genome reveals convergent evolutionary mechanisms linked to viviparity in insects and beyond.</title>
        <authorList>
            <person name="Fouks B."/>
            <person name="Harrison M.C."/>
            <person name="Mikhailova A.A."/>
            <person name="Marchal E."/>
            <person name="English S."/>
            <person name="Carruthers M."/>
            <person name="Jennings E.C."/>
            <person name="Chiamaka E.L."/>
            <person name="Frigard R.A."/>
            <person name="Pippel M."/>
            <person name="Attardo G.M."/>
            <person name="Benoit J.B."/>
            <person name="Bornberg-Bauer E."/>
            <person name="Tobe S.S."/>
        </authorList>
    </citation>
    <scope>NUCLEOTIDE SEQUENCE</scope>
    <source>
        <strain evidence="2">Stay&amp;Tobe</strain>
    </source>
</reference>
<organism evidence="2 3">
    <name type="scientific">Diploptera punctata</name>
    <name type="common">Pacific beetle cockroach</name>
    <dbReference type="NCBI Taxonomy" id="6984"/>
    <lineage>
        <taxon>Eukaryota</taxon>
        <taxon>Metazoa</taxon>
        <taxon>Ecdysozoa</taxon>
        <taxon>Arthropoda</taxon>
        <taxon>Hexapoda</taxon>
        <taxon>Insecta</taxon>
        <taxon>Pterygota</taxon>
        <taxon>Neoptera</taxon>
        <taxon>Polyneoptera</taxon>
        <taxon>Dictyoptera</taxon>
        <taxon>Blattodea</taxon>
        <taxon>Blaberoidea</taxon>
        <taxon>Blaberidae</taxon>
        <taxon>Diplopterinae</taxon>
        <taxon>Diploptera</taxon>
    </lineage>
</organism>
<accession>A0AAD7ZFX7</accession>
<reference evidence="2" key="2">
    <citation type="submission" date="2023-05" db="EMBL/GenBank/DDBJ databases">
        <authorList>
            <person name="Fouks B."/>
        </authorList>
    </citation>
    <scope>NUCLEOTIDE SEQUENCE</scope>
    <source>
        <strain evidence="2">Stay&amp;Tobe</strain>
        <tissue evidence="2">Testes</tissue>
    </source>
</reference>
<keyword evidence="3" id="KW-1185">Reference proteome</keyword>
<name>A0AAD7ZFX7_DIPPU</name>
<dbReference type="EMBL" id="JASPKZ010008378">
    <property type="protein sequence ID" value="KAJ9579756.1"/>
    <property type="molecule type" value="Genomic_DNA"/>
</dbReference>
<feature type="region of interest" description="Disordered" evidence="1">
    <location>
        <begin position="30"/>
        <end position="67"/>
    </location>
</feature>
<dbReference type="Proteomes" id="UP001233999">
    <property type="component" value="Unassembled WGS sequence"/>
</dbReference>
<feature type="non-terminal residue" evidence="2">
    <location>
        <position position="67"/>
    </location>
</feature>
<evidence type="ECO:0000313" key="3">
    <source>
        <dbReference type="Proteomes" id="UP001233999"/>
    </source>
</evidence>
<sequence length="67" mass="7423">MTFPCSHRYACISSSSLCCTDQGNIHRTKETTCKSSKPNGKNTLPPNSNSSEKDNIVFQAKHKNGYE</sequence>
<gene>
    <name evidence="2" type="ORF">L9F63_004593</name>
</gene>
<comment type="caution">
    <text evidence="2">The sequence shown here is derived from an EMBL/GenBank/DDBJ whole genome shotgun (WGS) entry which is preliminary data.</text>
</comment>
<evidence type="ECO:0000256" key="1">
    <source>
        <dbReference type="SAM" id="MobiDB-lite"/>
    </source>
</evidence>
<evidence type="ECO:0000313" key="2">
    <source>
        <dbReference type="EMBL" id="KAJ9579756.1"/>
    </source>
</evidence>